<feature type="non-terminal residue" evidence="1">
    <location>
        <position position="1"/>
    </location>
</feature>
<reference evidence="1 2" key="1">
    <citation type="submission" date="2019-08" db="EMBL/GenBank/DDBJ databases">
        <title>Identification of Water Treatment Resistant and Multidrug Resistant Urinary Pathogenic Escherichia coli in Wastewater.</title>
        <authorList>
            <person name="Neumann N."/>
        </authorList>
    </citation>
    <scope>NUCLEOTIDE SEQUENCE [LARGE SCALE GENOMIC DNA]</scope>
    <source>
        <strain evidence="1 2">WU2356</strain>
    </source>
</reference>
<comment type="caution">
    <text evidence="1">The sequence shown here is derived from an EMBL/GenBank/DDBJ whole genome shotgun (WGS) entry which is preliminary data.</text>
</comment>
<accession>A0A5N8HDJ5</accession>
<organism evidence="1 2">
    <name type="scientific">Escherichia coli</name>
    <dbReference type="NCBI Taxonomy" id="562"/>
    <lineage>
        <taxon>Bacteria</taxon>
        <taxon>Pseudomonadati</taxon>
        <taxon>Pseudomonadota</taxon>
        <taxon>Gammaproteobacteria</taxon>
        <taxon>Enterobacterales</taxon>
        <taxon>Enterobacteriaceae</taxon>
        <taxon>Escherichia</taxon>
    </lineage>
</organism>
<dbReference type="AlphaFoldDB" id="A0A5N8HDJ5"/>
<sequence length="29" mass="3378">REDYETNWEGRFTLADLNIHGKRALGIDS</sequence>
<gene>
    <name evidence="1" type="ORF">FVB16_11215</name>
</gene>
<proteinExistence type="predicted"/>
<protein>
    <submittedName>
        <fullName evidence="1">DUF1479 domain-containing protein</fullName>
    </submittedName>
</protein>
<evidence type="ECO:0000313" key="2">
    <source>
        <dbReference type="Proteomes" id="UP000392867"/>
    </source>
</evidence>
<dbReference type="EMBL" id="VOTT01000177">
    <property type="protein sequence ID" value="MPU49392.1"/>
    <property type="molecule type" value="Genomic_DNA"/>
</dbReference>
<name>A0A5N8HDJ5_ECOLX</name>
<dbReference type="Proteomes" id="UP000392867">
    <property type="component" value="Unassembled WGS sequence"/>
</dbReference>
<evidence type="ECO:0000313" key="1">
    <source>
        <dbReference type="EMBL" id="MPU49392.1"/>
    </source>
</evidence>